<gene>
    <name evidence="1" type="ORF">S01H4_47719</name>
</gene>
<feature type="non-terminal residue" evidence="1">
    <location>
        <position position="1"/>
    </location>
</feature>
<evidence type="ECO:0008006" key="2">
    <source>
        <dbReference type="Google" id="ProtNLM"/>
    </source>
</evidence>
<sequence length="64" mass="7340">PFVIVLGHEKYYPRFGFQRASKYGLRSQWEGVPDNAFMAMILDESMMKGVSGVAKYRDEFGEAM</sequence>
<protein>
    <recommendedName>
        <fullName evidence="2">N-acetyltransferase domain-containing protein</fullName>
    </recommendedName>
</protein>
<comment type="caution">
    <text evidence="1">The sequence shown here is derived from an EMBL/GenBank/DDBJ whole genome shotgun (WGS) entry which is preliminary data.</text>
</comment>
<accession>X1D8Y3</accession>
<organism evidence="1">
    <name type="scientific">marine sediment metagenome</name>
    <dbReference type="NCBI Taxonomy" id="412755"/>
    <lineage>
        <taxon>unclassified sequences</taxon>
        <taxon>metagenomes</taxon>
        <taxon>ecological metagenomes</taxon>
    </lineage>
</organism>
<dbReference type="EMBL" id="BART01026821">
    <property type="protein sequence ID" value="GAH01509.1"/>
    <property type="molecule type" value="Genomic_DNA"/>
</dbReference>
<dbReference type="Gene3D" id="3.40.630.30">
    <property type="match status" value="1"/>
</dbReference>
<reference evidence="1" key="1">
    <citation type="journal article" date="2014" name="Front. Microbiol.">
        <title>High frequency of phylogenetically diverse reductive dehalogenase-homologous genes in deep subseafloor sedimentary metagenomes.</title>
        <authorList>
            <person name="Kawai M."/>
            <person name="Futagami T."/>
            <person name="Toyoda A."/>
            <person name="Takaki Y."/>
            <person name="Nishi S."/>
            <person name="Hori S."/>
            <person name="Arai W."/>
            <person name="Tsubouchi T."/>
            <person name="Morono Y."/>
            <person name="Uchiyama I."/>
            <person name="Ito T."/>
            <person name="Fujiyama A."/>
            <person name="Inagaki F."/>
            <person name="Takami H."/>
        </authorList>
    </citation>
    <scope>NUCLEOTIDE SEQUENCE</scope>
    <source>
        <strain evidence="1">Expedition CK06-06</strain>
    </source>
</reference>
<evidence type="ECO:0000313" key="1">
    <source>
        <dbReference type="EMBL" id="GAH01509.1"/>
    </source>
</evidence>
<proteinExistence type="predicted"/>
<name>X1D8Y3_9ZZZZ</name>
<dbReference type="AlphaFoldDB" id="X1D8Y3"/>